<dbReference type="HOGENOM" id="CLU_065200_6_0_1"/>
<evidence type="ECO:0000313" key="7">
    <source>
        <dbReference type="EMBL" id="KIM65863.1"/>
    </source>
</evidence>
<feature type="chain" id="PRO_5002160453" description="Protein-S-isoprenylcysteine O-methyltransferase" evidence="6">
    <location>
        <begin position="20"/>
        <end position="233"/>
    </location>
</feature>
<feature type="transmembrane region" description="Helical" evidence="5">
    <location>
        <begin position="96"/>
        <end position="114"/>
    </location>
</feature>
<sequence length="233" mass="26383">MSLIWRASLVLLQAVFNQAACTAPNKTQKKFRYHTEEPFLFQIAPLVIKLHTIALWWIAAFEAVAALNHYVGASVSPSLSAHLDRVLFPASRSQDVLSPIFCYGVLMVAIGSYIRVRCFQELGQLFTFDLTMYPEHKLVTSGPYSYVRHPAYTGSFFVIAGITFSQLTPGSLLVECLIGPVWSTFVWATWWVWSVAVIKSRVLAEDQELQKHLSSEWNAYAARVRYRFITGLI</sequence>
<dbReference type="GO" id="GO:0032259">
    <property type="term" value="P:methylation"/>
    <property type="evidence" value="ECO:0007669"/>
    <property type="project" value="UniProtKB-KW"/>
</dbReference>
<keyword evidence="3 5" id="KW-1133">Transmembrane helix</keyword>
<dbReference type="OrthoDB" id="422086at2759"/>
<keyword evidence="5" id="KW-0808">Transferase</keyword>
<dbReference type="GO" id="GO:0005789">
    <property type="term" value="C:endoplasmic reticulum membrane"/>
    <property type="evidence" value="ECO:0007669"/>
    <property type="project" value="UniProtKB-SubCell"/>
</dbReference>
<evidence type="ECO:0000256" key="4">
    <source>
        <dbReference type="ARBA" id="ARBA00023136"/>
    </source>
</evidence>
<dbReference type="Proteomes" id="UP000053989">
    <property type="component" value="Unassembled WGS sequence"/>
</dbReference>
<evidence type="ECO:0000256" key="5">
    <source>
        <dbReference type="RuleBase" id="RU362022"/>
    </source>
</evidence>
<comment type="catalytic activity">
    <reaction evidence="5">
        <text>[protein]-C-terminal S-[(2E,6E)-farnesyl]-L-cysteine + S-adenosyl-L-methionine = [protein]-C-terminal S-[(2E,6E)-farnesyl]-L-cysteine methyl ester + S-adenosyl-L-homocysteine</text>
        <dbReference type="Rhea" id="RHEA:21672"/>
        <dbReference type="Rhea" id="RHEA-COMP:12125"/>
        <dbReference type="Rhea" id="RHEA-COMP:12126"/>
        <dbReference type="ChEBI" id="CHEBI:57856"/>
        <dbReference type="ChEBI" id="CHEBI:59789"/>
        <dbReference type="ChEBI" id="CHEBI:90510"/>
        <dbReference type="ChEBI" id="CHEBI:90511"/>
        <dbReference type="EC" id="2.1.1.100"/>
    </reaction>
</comment>
<dbReference type="Gene3D" id="1.20.120.1630">
    <property type="match status" value="1"/>
</dbReference>
<dbReference type="EMBL" id="KN822020">
    <property type="protein sequence ID" value="KIM65863.1"/>
    <property type="molecule type" value="Genomic_DNA"/>
</dbReference>
<dbReference type="PANTHER" id="PTHR12714">
    <property type="entry name" value="PROTEIN-S ISOPRENYLCYSTEINE O-METHYLTRANSFERASE"/>
    <property type="match status" value="1"/>
</dbReference>
<keyword evidence="5" id="KW-0949">S-adenosyl-L-methionine</keyword>
<keyword evidence="4 5" id="KW-0472">Membrane</keyword>
<dbReference type="Pfam" id="PF04140">
    <property type="entry name" value="ICMT"/>
    <property type="match status" value="1"/>
</dbReference>
<comment type="subcellular location">
    <subcellularLocation>
        <location evidence="5">Endoplasmic reticulum membrane</location>
        <topology evidence="5">Multi-pass membrane protein</topology>
    </subcellularLocation>
    <subcellularLocation>
        <location evidence="1">Membrane</location>
        <topology evidence="1">Multi-pass membrane protein</topology>
    </subcellularLocation>
</comment>
<evidence type="ECO:0000256" key="6">
    <source>
        <dbReference type="SAM" id="SignalP"/>
    </source>
</evidence>
<comment type="similarity">
    <text evidence="5">Belongs to the class VI-like SAM-binding methyltransferase superfamily. Isoprenylcysteine carboxyl methyltransferase family.</text>
</comment>
<comment type="caution">
    <text evidence="5">Lacks conserved residue(s) required for the propagation of feature annotation.</text>
</comment>
<name>A0A0C2ZWL7_9AGAM</name>
<dbReference type="PANTHER" id="PTHR12714:SF9">
    <property type="entry name" value="PROTEIN-S-ISOPRENYLCYSTEINE O-METHYLTRANSFERASE"/>
    <property type="match status" value="1"/>
</dbReference>
<keyword evidence="2 5" id="KW-0812">Transmembrane</keyword>
<feature type="signal peptide" evidence="6">
    <location>
        <begin position="1"/>
        <end position="19"/>
    </location>
</feature>
<evidence type="ECO:0000256" key="3">
    <source>
        <dbReference type="ARBA" id="ARBA00022989"/>
    </source>
</evidence>
<dbReference type="GO" id="GO:0004671">
    <property type="term" value="F:protein C-terminal S-isoprenylcysteine carboxyl O-methyltransferase activity"/>
    <property type="evidence" value="ECO:0007669"/>
    <property type="project" value="UniProtKB-EC"/>
</dbReference>
<evidence type="ECO:0000313" key="8">
    <source>
        <dbReference type="Proteomes" id="UP000053989"/>
    </source>
</evidence>
<evidence type="ECO:0000256" key="2">
    <source>
        <dbReference type="ARBA" id="ARBA00022692"/>
    </source>
</evidence>
<protein>
    <recommendedName>
        <fullName evidence="5">Protein-S-isoprenylcysteine O-methyltransferase</fullName>
        <ecNumber evidence="5">2.1.1.100</ecNumber>
    </recommendedName>
</protein>
<reference evidence="8" key="2">
    <citation type="submission" date="2015-01" db="EMBL/GenBank/DDBJ databases">
        <title>Evolutionary Origins and Diversification of the Mycorrhizal Mutualists.</title>
        <authorList>
            <consortium name="DOE Joint Genome Institute"/>
            <consortium name="Mycorrhizal Genomics Consortium"/>
            <person name="Kohler A."/>
            <person name="Kuo A."/>
            <person name="Nagy L.G."/>
            <person name="Floudas D."/>
            <person name="Copeland A."/>
            <person name="Barry K.W."/>
            <person name="Cichocki N."/>
            <person name="Veneault-Fourrey C."/>
            <person name="LaButti K."/>
            <person name="Lindquist E.A."/>
            <person name="Lipzen A."/>
            <person name="Lundell T."/>
            <person name="Morin E."/>
            <person name="Murat C."/>
            <person name="Riley R."/>
            <person name="Ohm R."/>
            <person name="Sun H."/>
            <person name="Tunlid A."/>
            <person name="Henrissat B."/>
            <person name="Grigoriev I.V."/>
            <person name="Hibbett D.S."/>
            <person name="Martin F."/>
        </authorList>
    </citation>
    <scope>NUCLEOTIDE SEQUENCE [LARGE SCALE GENOMIC DNA]</scope>
    <source>
        <strain evidence="8">Foug A</strain>
    </source>
</reference>
<organism evidence="7 8">
    <name type="scientific">Scleroderma citrinum Foug A</name>
    <dbReference type="NCBI Taxonomy" id="1036808"/>
    <lineage>
        <taxon>Eukaryota</taxon>
        <taxon>Fungi</taxon>
        <taxon>Dikarya</taxon>
        <taxon>Basidiomycota</taxon>
        <taxon>Agaricomycotina</taxon>
        <taxon>Agaricomycetes</taxon>
        <taxon>Agaricomycetidae</taxon>
        <taxon>Boletales</taxon>
        <taxon>Sclerodermatineae</taxon>
        <taxon>Sclerodermataceae</taxon>
        <taxon>Scleroderma</taxon>
    </lineage>
</organism>
<evidence type="ECO:0000256" key="1">
    <source>
        <dbReference type="ARBA" id="ARBA00004141"/>
    </source>
</evidence>
<accession>A0A0C2ZWL7</accession>
<keyword evidence="5" id="KW-0489">Methyltransferase</keyword>
<dbReference type="InterPro" id="IPR007269">
    <property type="entry name" value="ICMT_MeTrfase"/>
</dbReference>
<gene>
    <name evidence="7" type="ORF">SCLCIDRAFT_112149</name>
</gene>
<keyword evidence="6" id="KW-0732">Signal</keyword>
<proteinExistence type="inferred from homology"/>
<dbReference type="STRING" id="1036808.A0A0C2ZWL7"/>
<keyword evidence="8" id="KW-1185">Reference proteome</keyword>
<dbReference type="AlphaFoldDB" id="A0A0C2ZWL7"/>
<dbReference type="InParanoid" id="A0A0C2ZWL7"/>
<dbReference type="EC" id="2.1.1.100" evidence="5"/>
<keyword evidence="5" id="KW-0256">Endoplasmic reticulum</keyword>
<reference evidence="7 8" key="1">
    <citation type="submission" date="2014-04" db="EMBL/GenBank/DDBJ databases">
        <authorList>
            <consortium name="DOE Joint Genome Institute"/>
            <person name="Kuo A."/>
            <person name="Kohler A."/>
            <person name="Nagy L.G."/>
            <person name="Floudas D."/>
            <person name="Copeland A."/>
            <person name="Barry K.W."/>
            <person name="Cichocki N."/>
            <person name="Veneault-Fourrey C."/>
            <person name="LaButti K."/>
            <person name="Lindquist E.A."/>
            <person name="Lipzen A."/>
            <person name="Lundell T."/>
            <person name="Morin E."/>
            <person name="Murat C."/>
            <person name="Sun H."/>
            <person name="Tunlid A."/>
            <person name="Henrissat B."/>
            <person name="Grigoriev I.V."/>
            <person name="Hibbett D.S."/>
            <person name="Martin F."/>
            <person name="Nordberg H.P."/>
            <person name="Cantor M.N."/>
            <person name="Hua S.X."/>
        </authorList>
    </citation>
    <scope>NUCLEOTIDE SEQUENCE [LARGE SCALE GENOMIC DNA]</scope>
    <source>
        <strain evidence="7 8">Foug A</strain>
    </source>
</reference>